<dbReference type="InterPro" id="IPR002078">
    <property type="entry name" value="Sigma_54_int"/>
</dbReference>
<dbReference type="RefSeq" id="WP_061087028.1">
    <property type="nucleotide sequence ID" value="NZ_KQ955881.1"/>
</dbReference>
<dbReference type="CDD" id="cd00130">
    <property type="entry name" value="PAS"/>
    <property type="match status" value="2"/>
</dbReference>
<dbReference type="InterPro" id="IPR035965">
    <property type="entry name" value="PAS-like_dom_sf"/>
</dbReference>
<dbReference type="NCBIfam" id="TIGR00229">
    <property type="entry name" value="sensory_box"/>
    <property type="match status" value="2"/>
</dbReference>
<dbReference type="PROSITE" id="PS00688">
    <property type="entry name" value="SIGMA54_INTERACT_3"/>
    <property type="match status" value="1"/>
</dbReference>
<dbReference type="SUPFAM" id="SSF52540">
    <property type="entry name" value="P-loop containing nucleoside triphosphate hydrolases"/>
    <property type="match status" value="1"/>
</dbReference>
<dbReference type="Pfam" id="PF00158">
    <property type="entry name" value="Sigma54_activat"/>
    <property type="match status" value="1"/>
</dbReference>
<dbReference type="SMART" id="SM00091">
    <property type="entry name" value="PAS"/>
    <property type="match status" value="2"/>
</dbReference>
<comment type="caution">
    <text evidence="7">The sequence shown here is derived from an EMBL/GenBank/DDBJ whole genome shotgun (WGS) entry which is preliminary data.</text>
</comment>
<accession>A0A133KJD7</accession>
<dbReference type="InterPro" id="IPR003593">
    <property type="entry name" value="AAA+_ATPase"/>
</dbReference>
<dbReference type="InterPro" id="IPR013767">
    <property type="entry name" value="PAS_fold"/>
</dbReference>
<keyword evidence="3" id="KW-0805">Transcription regulation</keyword>
<dbReference type="PANTHER" id="PTHR32071:SF121">
    <property type="entry name" value="SIGMA L-DEPENDENT TRANSCRIPTIONAL REGULATOR YQIR-RELATED"/>
    <property type="match status" value="1"/>
</dbReference>
<dbReference type="Gene3D" id="1.10.8.60">
    <property type="match status" value="1"/>
</dbReference>
<keyword evidence="2" id="KW-0067">ATP-binding</keyword>
<dbReference type="CDD" id="cd00009">
    <property type="entry name" value="AAA"/>
    <property type="match status" value="1"/>
</dbReference>
<dbReference type="InterPro" id="IPR009057">
    <property type="entry name" value="Homeodomain-like_sf"/>
</dbReference>
<name>A0A133KJD7_HEYCO</name>
<dbReference type="InterPro" id="IPR036291">
    <property type="entry name" value="NAD(P)-bd_dom_sf"/>
</dbReference>
<dbReference type="GO" id="GO:0043565">
    <property type="term" value="F:sequence-specific DNA binding"/>
    <property type="evidence" value="ECO:0007669"/>
    <property type="project" value="InterPro"/>
</dbReference>
<evidence type="ECO:0000313" key="8">
    <source>
        <dbReference type="Proteomes" id="UP000070376"/>
    </source>
</evidence>
<organism evidence="7 8">
    <name type="scientific">Heyndrickxia coagulans</name>
    <name type="common">Weizmannia coagulans</name>
    <dbReference type="NCBI Taxonomy" id="1398"/>
    <lineage>
        <taxon>Bacteria</taxon>
        <taxon>Bacillati</taxon>
        <taxon>Bacillota</taxon>
        <taxon>Bacilli</taxon>
        <taxon>Bacillales</taxon>
        <taxon>Bacillaceae</taxon>
        <taxon>Heyndrickxia</taxon>
    </lineage>
</organism>
<evidence type="ECO:0000256" key="4">
    <source>
        <dbReference type="ARBA" id="ARBA00023163"/>
    </source>
</evidence>
<evidence type="ECO:0000259" key="6">
    <source>
        <dbReference type="PROSITE" id="PS50112"/>
    </source>
</evidence>
<dbReference type="InterPro" id="IPR058031">
    <property type="entry name" value="AAA_lid_NorR"/>
</dbReference>
<dbReference type="Gene3D" id="1.10.10.60">
    <property type="entry name" value="Homeodomain-like"/>
    <property type="match status" value="1"/>
</dbReference>
<feature type="domain" description="Sigma-54 factor interaction" evidence="5">
    <location>
        <begin position="367"/>
        <end position="597"/>
    </location>
</feature>
<evidence type="ECO:0000259" key="5">
    <source>
        <dbReference type="PROSITE" id="PS50045"/>
    </source>
</evidence>
<dbReference type="Gene3D" id="3.40.50.300">
    <property type="entry name" value="P-loop containing nucleotide triphosphate hydrolases"/>
    <property type="match status" value="1"/>
</dbReference>
<dbReference type="PATRIC" id="fig|1398.22.peg.2684"/>
<dbReference type="PROSITE" id="PS50112">
    <property type="entry name" value="PAS"/>
    <property type="match status" value="2"/>
</dbReference>
<proteinExistence type="predicted"/>
<dbReference type="AlphaFoldDB" id="A0A133KJD7"/>
<dbReference type="Pfam" id="PF25601">
    <property type="entry name" value="AAA_lid_14"/>
    <property type="match status" value="1"/>
</dbReference>
<dbReference type="SMART" id="SM00382">
    <property type="entry name" value="AAA"/>
    <property type="match status" value="1"/>
</dbReference>
<dbReference type="SUPFAM" id="SSF46689">
    <property type="entry name" value="Homeodomain-like"/>
    <property type="match status" value="1"/>
</dbReference>
<dbReference type="Pfam" id="PF02954">
    <property type="entry name" value="HTH_8"/>
    <property type="match status" value="1"/>
</dbReference>
<gene>
    <name evidence="7" type="ORF">HMPREF3213_02678</name>
</gene>
<sequence>MQNVLIVGGGKGGKAILKILSESARFRVAGIVDINPQAEGIRLAKNMGVKTGNNWRVFSGPDVDIIIEVTGDEQVFREIAADCTGRIVIPGSVAYLIAKLLEEKEALIRKLESETKKHALILQSTAEGMTVIDKNGRIIFMNRAAEKINGVSAQEVLGKPISSVIPKSRLAHVLETKKRETNVEIELQNGVKILASHIPMFDGGEVAGAISVFRDITEAVKQAEEITNLKEIKMMLQAIIHSSDDAISVVDEKGRGILINPAYTRITGLSEEEVIGKPATADISEGESMHFKVLQTKKPVRGVKMRVGPLKKEVIVNVAPVIVNGMLKGSVGVIHDVSEIETLTTELRRARRQMMQAATAKYTFEDIIHASDEMDIAVEQAKLAAQTPVTILLRGESGTGKELFAHAIHQASSRKNHKFVRVNCAAIAESLLESELFGYEEGAFSGAKKGGKKGLFEEADHGSLFLDEIGELSAHMQAKLLRVLQEKEIVKVGGTKPVPVDVRIICATHADLEKAVAEGNFREDLYYRLDRMPIRIPPLRARKQEIPLLARRLIQKINQDYGRNVEGITSRALSILYRYDWPGNVRELENVLGRAIIFMGFHEKSIDADHLDGLGLSPGKREEKQEAAGIPEKGNLDEMLSAFEKQLIQKALEENAGNKTNTAKQLGISLRSLYYKLEKYRLAKISMQ</sequence>
<dbReference type="GO" id="GO:0006355">
    <property type="term" value="P:regulation of DNA-templated transcription"/>
    <property type="evidence" value="ECO:0007669"/>
    <property type="project" value="InterPro"/>
</dbReference>
<feature type="domain" description="PAS" evidence="6">
    <location>
        <begin position="114"/>
        <end position="190"/>
    </location>
</feature>
<keyword evidence="1" id="KW-0547">Nucleotide-binding</keyword>
<reference evidence="8" key="1">
    <citation type="submission" date="2016-01" db="EMBL/GenBank/DDBJ databases">
        <authorList>
            <person name="Mitreva M."/>
            <person name="Pepin K.H."/>
            <person name="Mihindukulasuriya K.A."/>
            <person name="Fulton R."/>
            <person name="Fronick C."/>
            <person name="O'Laughlin M."/>
            <person name="Miner T."/>
            <person name="Herter B."/>
            <person name="Rosa B.A."/>
            <person name="Cordes M."/>
            <person name="Tomlinson C."/>
            <person name="Wollam A."/>
            <person name="Palsikar V.B."/>
            <person name="Mardis E.R."/>
            <person name="Wilson R.K."/>
        </authorList>
    </citation>
    <scope>NUCLEOTIDE SEQUENCE [LARGE SCALE GENOMIC DNA]</scope>
    <source>
        <strain evidence="8">GED7749B</strain>
    </source>
</reference>
<dbReference type="InterPro" id="IPR027417">
    <property type="entry name" value="P-loop_NTPase"/>
</dbReference>
<feature type="domain" description="PAS" evidence="6">
    <location>
        <begin position="232"/>
        <end position="283"/>
    </location>
</feature>
<dbReference type="InterPro" id="IPR025662">
    <property type="entry name" value="Sigma_54_int_dom_ATP-bd_1"/>
</dbReference>
<dbReference type="InterPro" id="IPR025944">
    <property type="entry name" value="Sigma_54_int_dom_CS"/>
</dbReference>
<dbReference type="Gene3D" id="3.40.50.720">
    <property type="entry name" value="NAD(P)-binding Rossmann-like Domain"/>
    <property type="match status" value="1"/>
</dbReference>
<dbReference type="InterPro" id="IPR000014">
    <property type="entry name" value="PAS"/>
</dbReference>
<dbReference type="Gene3D" id="3.30.450.20">
    <property type="entry name" value="PAS domain"/>
    <property type="match status" value="2"/>
</dbReference>
<dbReference type="EMBL" id="LRPN01000116">
    <property type="protein sequence ID" value="KWZ79574.1"/>
    <property type="molecule type" value="Genomic_DNA"/>
</dbReference>
<evidence type="ECO:0000256" key="3">
    <source>
        <dbReference type="ARBA" id="ARBA00023015"/>
    </source>
</evidence>
<dbReference type="SUPFAM" id="SSF51735">
    <property type="entry name" value="NAD(P)-binding Rossmann-fold domains"/>
    <property type="match status" value="1"/>
</dbReference>
<dbReference type="Proteomes" id="UP000070376">
    <property type="component" value="Unassembled WGS sequence"/>
</dbReference>
<evidence type="ECO:0000256" key="1">
    <source>
        <dbReference type="ARBA" id="ARBA00022741"/>
    </source>
</evidence>
<dbReference type="PANTHER" id="PTHR32071">
    <property type="entry name" value="TRANSCRIPTIONAL REGULATORY PROTEIN"/>
    <property type="match status" value="1"/>
</dbReference>
<dbReference type="GO" id="GO:0005524">
    <property type="term" value="F:ATP binding"/>
    <property type="evidence" value="ECO:0007669"/>
    <property type="project" value="UniProtKB-KW"/>
</dbReference>
<dbReference type="SUPFAM" id="SSF55785">
    <property type="entry name" value="PYP-like sensor domain (PAS domain)"/>
    <property type="match status" value="2"/>
</dbReference>
<dbReference type="InterPro" id="IPR002197">
    <property type="entry name" value="HTH_Fis"/>
</dbReference>
<protein>
    <submittedName>
        <fullName evidence="7">PAS domain S-box protein</fullName>
    </submittedName>
</protein>
<dbReference type="Pfam" id="PF13426">
    <property type="entry name" value="PAS_9"/>
    <property type="match status" value="1"/>
</dbReference>
<evidence type="ECO:0000313" key="7">
    <source>
        <dbReference type="EMBL" id="KWZ79574.1"/>
    </source>
</evidence>
<dbReference type="PRINTS" id="PR01590">
    <property type="entry name" value="HTHFIS"/>
</dbReference>
<dbReference type="FunFam" id="3.40.50.300:FF:000006">
    <property type="entry name" value="DNA-binding transcriptional regulator NtrC"/>
    <property type="match status" value="1"/>
</dbReference>
<dbReference type="PROSITE" id="PS50045">
    <property type="entry name" value="SIGMA54_INTERACT_4"/>
    <property type="match status" value="1"/>
</dbReference>
<dbReference type="Pfam" id="PF00989">
    <property type="entry name" value="PAS"/>
    <property type="match status" value="1"/>
</dbReference>
<dbReference type="PROSITE" id="PS00675">
    <property type="entry name" value="SIGMA54_INTERACT_1"/>
    <property type="match status" value="1"/>
</dbReference>
<keyword evidence="4" id="KW-0804">Transcription</keyword>
<evidence type="ECO:0000256" key="2">
    <source>
        <dbReference type="ARBA" id="ARBA00022840"/>
    </source>
</evidence>